<keyword evidence="1" id="KW-0833">Ubl conjugation pathway</keyword>
<dbReference type="Pfam" id="PF10471">
    <property type="entry name" value="ANAPC_CDC26"/>
    <property type="match status" value="1"/>
</dbReference>
<evidence type="ECO:0000313" key="3">
    <source>
        <dbReference type="Proteomes" id="UP000693970"/>
    </source>
</evidence>
<dbReference type="Proteomes" id="UP000693970">
    <property type="component" value="Unassembled WGS sequence"/>
</dbReference>
<protein>
    <submittedName>
        <fullName evidence="2">Anaphase-promoting complex APC subunit CDC26</fullName>
    </submittedName>
</protein>
<dbReference type="GO" id="GO:0031145">
    <property type="term" value="P:anaphase-promoting complex-dependent catabolic process"/>
    <property type="evidence" value="ECO:0007669"/>
    <property type="project" value="InterPro"/>
</dbReference>
<organism evidence="2 3">
    <name type="scientific">Nitzschia inconspicua</name>
    <dbReference type="NCBI Taxonomy" id="303405"/>
    <lineage>
        <taxon>Eukaryota</taxon>
        <taxon>Sar</taxon>
        <taxon>Stramenopiles</taxon>
        <taxon>Ochrophyta</taxon>
        <taxon>Bacillariophyta</taxon>
        <taxon>Bacillariophyceae</taxon>
        <taxon>Bacillariophycidae</taxon>
        <taxon>Bacillariales</taxon>
        <taxon>Bacillariaceae</taxon>
        <taxon>Nitzschia</taxon>
    </lineage>
</organism>
<evidence type="ECO:0000313" key="2">
    <source>
        <dbReference type="EMBL" id="KAG7351206.1"/>
    </source>
</evidence>
<evidence type="ECO:0000256" key="1">
    <source>
        <dbReference type="ARBA" id="ARBA00022786"/>
    </source>
</evidence>
<dbReference type="InterPro" id="IPR018860">
    <property type="entry name" value="APC_suCDC26"/>
</dbReference>
<dbReference type="AlphaFoldDB" id="A0A9K3PLJ0"/>
<reference evidence="2" key="2">
    <citation type="submission" date="2021-04" db="EMBL/GenBank/DDBJ databases">
        <authorList>
            <person name="Podell S."/>
        </authorList>
    </citation>
    <scope>NUCLEOTIDE SEQUENCE</scope>
    <source>
        <strain evidence="2">Hildebrandi</strain>
    </source>
</reference>
<dbReference type="EMBL" id="JAGRRH010000018">
    <property type="protein sequence ID" value="KAG7351206.1"/>
    <property type="molecule type" value="Genomic_DNA"/>
</dbReference>
<gene>
    <name evidence="2" type="ORF">IV203_010566</name>
</gene>
<dbReference type="GO" id="GO:0005680">
    <property type="term" value="C:anaphase-promoting complex"/>
    <property type="evidence" value="ECO:0007669"/>
    <property type="project" value="InterPro"/>
</dbReference>
<sequence length="75" mass="8331">MALRRPPTRFELKGDDIEEYNKIMRERDMAKADTKDDIRDSSATVGFKFSSPATKKTAAMQRIGVTGGGGQQVPR</sequence>
<reference evidence="2" key="1">
    <citation type="journal article" date="2021" name="Sci. Rep.">
        <title>Diploid genomic architecture of Nitzschia inconspicua, an elite biomass production diatom.</title>
        <authorList>
            <person name="Oliver A."/>
            <person name="Podell S."/>
            <person name="Pinowska A."/>
            <person name="Traller J.C."/>
            <person name="Smith S.R."/>
            <person name="McClure R."/>
            <person name="Beliaev A."/>
            <person name="Bohutskyi P."/>
            <person name="Hill E.A."/>
            <person name="Rabines A."/>
            <person name="Zheng H."/>
            <person name="Allen L.Z."/>
            <person name="Kuo A."/>
            <person name="Grigoriev I.V."/>
            <person name="Allen A.E."/>
            <person name="Hazlebeck D."/>
            <person name="Allen E.E."/>
        </authorList>
    </citation>
    <scope>NUCLEOTIDE SEQUENCE</scope>
    <source>
        <strain evidence="2">Hildebrandi</strain>
    </source>
</reference>
<keyword evidence="3" id="KW-1185">Reference proteome</keyword>
<name>A0A9K3PLJ0_9STRA</name>
<comment type="caution">
    <text evidence="2">The sequence shown here is derived from an EMBL/GenBank/DDBJ whole genome shotgun (WGS) entry which is preliminary data.</text>
</comment>
<dbReference type="OrthoDB" id="2422341at2759"/>
<proteinExistence type="predicted"/>
<accession>A0A9K3PLJ0</accession>